<dbReference type="SMART" id="SM00303">
    <property type="entry name" value="GPS"/>
    <property type="match status" value="1"/>
</dbReference>
<proteinExistence type="inferred from homology"/>
<dbReference type="PANTHER" id="PTHR12011:SF469">
    <property type="entry name" value="ADHESION G PROTEIN-COUPLED RECEPTOR E1-RELATED"/>
    <property type="match status" value="1"/>
</dbReference>
<dbReference type="InParanoid" id="A0A3B1IQG4"/>
<dbReference type="PROSITE" id="PS50221">
    <property type="entry name" value="GAIN_B"/>
    <property type="match status" value="1"/>
</dbReference>
<organism evidence="16 17">
    <name type="scientific">Astyanax mexicanus</name>
    <name type="common">Blind cave fish</name>
    <name type="synonym">Astyanax fasciatus mexicanus</name>
    <dbReference type="NCBI Taxonomy" id="7994"/>
    <lineage>
        <taxon>Eukaryota</taxon>
        <taxon>Metazoa</taxon>
        <taxon>Chordata</taxon>
        <taxon>Craniata</taxon>
        <taxon>Vertebrata</taxon>
        <taxon>Euteleostomi</taxon>
        <taxon>Actinopterygii</taxon>
        <taxon>Neopterygii</taxon>
        <taxon>Teleostei</taxon>
        <taxon>Ostariophysi</taxon>
        <taxon>Characiformes</taxon>
        <taxon>Characoidei</taxon>
        <taxon>Acestrorhamphidae</taxon>
        <taxon>Acestrorhamphinae</taxon>
        <taxon>Astyanax</taxon>
    </lineage>
</organism>
<evidence type="ECO:0000256" key="10">
    <source>
        <dbReference type="ARBA" id="ARBA00023136"/>
    </source>
</evidence>
<reference evidence="16" key="3">
    <citation type="submission" date="2025-08" db="UniProtKB">
        <authorList>
            <consortium name="Ensembl"/>
        </authorList>
    </citation>
    <scope>IDENTIFICATION</scope>
</reference>
<evidence type="ECO:0000313" key="17">
    <source>
        <dbReference type="Proteomes" id="UP000018467"/>
    </source>
</evidence>
<evidence type="ECO:0000256" key="9">
    <source>
        <dbReference type="ARBA" id="ARBA00022989"/>
    </source>
</evidence>
<dbReference type="Gene3D" id="1.20.1070.10">
    <property type="entry name" value="Rhodopsin 7-helix transmembrane proteins"/>
    <property type="match status" value="1"/>
</dbReference>
<name>A0A3B1IQG4_ASTMX</name>
<feature type="transmembrane region" description="Helical" evidence="13">
    <location>
        <begin position="491"/>
        <end position="514"/>
    </location>
</feature>
<dbReference type="GO" id="GO:0007189">
    <property type="term" value="P:adenylate cyclase-activating G protein-coupled receptor signaling pathway"/>
    <property type="evidence" value="ECO:0007669"/>
    <property type="project" value="TreeGrafter"/>
</dbReference>
<evidence type="ECO:0008006" key="18">
    <source>
        <dbReference type="Google" id="ProtNLM"/>
    </source>
</evidence>
<keyword evidence="7" id="KW-0677">Repeat</keyword>
<keyword evidence="3" id="KW-1003">Cell membrane</keyword>
<evidence type="ECO:0000259" key="14">
    <source>
        <dbReference type="PROSITE" id="PS50221"/>
    </source>
</evidence>
<evidence type="ECO:0000256" key="5">
    <source>
        <dbReference type="ARBA" id="ARBA00022692"/>
    </source>
</evidence>
<dbReference type="InterPro" id="IPR000832">
    <property type="entry name" value="GPCR_2_secretin-like"/>
</dbReference>
<dbReference type="InterPro" id="IPR000203">
    <property type="entry name" value="GPS"/>
</dbReference>
<feature type="domain" description="GAIN-B" evidence="14">
    <location>
        <begin position="85"/>
        <end position="247"/>
    </location>
</feature>
<feature type="domain" description="G-protein coupled receptors family 2 profile 2" evidence="15">
    <location>
        <begin position="260"/>
        <end position="515"/>
    </location>
</feature>
<feature type="transmembrane region" description="Helical" evidence="13">
    <location>
        <begin position="415"/>
        <end position="441"/>
    </location>
</feature>
<accession>A0A3B1IQG4</accession>
<feature type="transmembrane region" description="Helical" evidence="13">
    <location>
        <begin position="377"/>
        <end position="395"/>
    </location>
</feature>
<dbReference type="Pfam" id="PF01825">
    <property type="entry name" value="GPS"/>
    <property type="match status" value="1"/>
</dbReference>
<dbReference type="InterPro" id="IPR046338">
    <property type="entry name" value="GAIN_dom_sf"/>
</dbReference>
<dbReference type="PANTHER" id="PTHR12011">
    <property type="entry name" value="ADHESION G-PROTEIN COUPLED RECEPTOR"/>
    <property type="match status" value="1"/>
</dbReference>
<evidence type="ECO:0000256" key="11">
    <source>
        <dbReference type="ARBA" id="ARBA00023157"/>
    </source>
</evidence>
<keyword evidence="5 13" id="KW-0812">Transmembrane</keyword>
<keyword evidence="11" id="KW-1015">Disulfide bond</keyword>
<keyword evidence="9 13" id="KW-1133">Transmembrane helix</keyword>
<dbReference type="GO" id="GO:0005886">
    <property type="term" value="C:plasma membrane"/>
    <property type="evidence" value="ECO:0007669"/>
    <property type="project" value="UniProtKB-SubCell"/>
</dbReference>
<sequence>METTKAPTAFFVEPPGKKLLEEILNKTFTELPKTVVVDVLKQVMNETLISLATIEDKVNKVEHVNNVLMATEKLVSALVTNVETYNVTPIFLPNLEIQIFTVGPNASLKDILPLNTSTAVLDIDIIEIAKRNNGSAAVAFMSYTNISNMMDPDLFTTNENTTKTMMSTVVSATLIKITDTKLTKPVNFTFKHTADLIPDSNLTCVYWNKTVWVVDGCNLLQTNRSHTVCSCDHLSTFALIMQTKPPKDSNSTDFQNDDPLDLLNTVLVSVGLVFLSLALLTFVIFRRKLRANNTPRINLCISLLLAHLTFLLTQKFIHYIQPLQLLCAVLAGVLHFLFLSAFVWMLIEAVLLFISVKNLRKIRSKQKEVLSWKRQIVIGYVIPLVVVCVSVGLFPGGYGSKECWLKFDKDLFWSFLGPVCFILALNLILFIIIGVIMISTLRKRNNSTLQKNATRSDDNKLVKSVLYKTLLQFIIIGCFWTVGFFTESSEVVKILFLIVNSQQGTFIFLIHCVLNYEVRLQYKSFLNRFCFSSKAKK</sequence>
<feature type="transmembrane region" description="Helical" evidence="13">
    <location>
        <begin position="465"/>
        <end position="485"/>
    </location>
</feature>
<reference evidence="16" key="4">
    <citation type="submission" date="2025-09" db="UniProtKB">
        <authorList>
            <consortium name="Ensembl"/>
        </authorList>
    </citation>
    <scope>IDENTIFICATION</scope>
</reference>
<dbReference type="GO" id="GO:0007166">
    <property type="term" value="P:cell surface receptor signaling pathway"/>
    <property type="evidence" value="ECO:0007669"/>
    <property type="project" value="InterPro"/>
</dbReference>
<evidence type="ECO:0000256" key="3">
    <source>
        <dbReference type="ARBA" id="ARBA00022475"/>
    </source>
</evidence>
<evidence type="ECO:0000256" key="4">
    <source>
        <dbReference type="ARBA" id="ARBA00022536"/>
    </source>
</evidence>
<evidence type="ECO:0000259" key="15">
    <source>
        <dbReference type="PROSITE" id="PS50261"/>
    </source>
</evidence>
<feature type="transmembrane region" description="Helical" evidence="13">
    <location>
        <begin position="262"/>
        <end position="285"/>
    </location>
</feature>
<keyword evidence="6" id="KW-0732">Signal</keyword>
<evidence type="ECO:0000256" key="8">
    <source>
        <dbReference type="ARBA" id="ARBA00022837"/>
    </source>
</evidence>
<evidence type="ECO:0000256" key="1">
    <source>
        <dbReference type="ARBA" id="ARBA00004651"/>
    </source>
</evidence>
<dbReference type="Pfam" id="PF00002">
    <property type="entry name" value="7tm_2"/>
    <property type="match status" value="1"/>
</dbReference>
<evidence type="ECO:0000256" key="13">
    <source>
        <dbReference type="SAM" id="Phobius"/>
    </source>
</evidence>
<dbReference type="Proteomes" id="UP000018467">
    <property type="component" value="Unassembled WGS sequence"/>
</dbReference>
<keyword evidence="10 13" id="KW-0472">Membrane</keyword>
<dbReference type="InterPro" id="IPR017981">
    <property type="entry name" value="GPCR_2-like_7TM"/>
</dbReference>
<dbReference type="FunFam" id="1.20.1070.10:FF:000054">
    <property type="entry name" value="Adhesion G protein-coupled receptor E3"/>
    <property type="match status" value="1"/>
</dbReference>
<keyword evidence="4" id="KW-0245">EGF-like domain</keyword>
<feature type="transmembrane region" description="Helical" evidence="13">
    <location>
        <begin position="297"/>
        <end position="317"/>
    </location>
</feature>
<evidence type="ECO:0000256" key="2">
    <source>
        <dbReference type="ARBA" id="ARBA00007343"/>
    </source>
</evidence>
<dbReference type="GO" id="GO:0004930">
    <property type="term" value="F:G protein-coupled receptor activity"/>
    <property type="evidence" value="ECO:0007669"/>
    <property type="project" value="InterPro"/>
</dbReference>
<comment type="subcellular location">
    <subcellularLocation>
        <location evidence="1">Cell membrane</location>
        <topology evidence="1">Multi-pass membrane protein</topology>
    </subcellularLocation>
</comment>
<reference evidence="17" key="1">
    <citation type="submission" date="2013-03" db="EMBL/GenBank/DDBJ databases">
        <authorList>
            <person name="Jeffery W."/>
            <person name="Warren W."/>
            <person name="Wilson R.K."/>
        </authorList>
    </citation>
    <scope>NUCLEOTIDE SEQUENCE</scope>
    <source>
        <strain evidence="17">female</strain>
    </source>
</reference>
<reference evidence="17" key="2">
    <citation type="journal article" date="2014" name="Nat. Commun.">
        <title>The cavefish genome reveals candidate genes for eye loss.</title>
        <authorList>
            <person name="McGaugh S.E."/>
            <person name="Gross J.B."/>
            <person name="Aken B."/>
            <person name="Blin M."/>
            <person name="Borowsky R."/>
            <person name="Chalopin D."/>
            <person name="Hinaux H."/>
            <person name="Jeffery W.R."/>
            <person name="Keene A."/>
            <person name="Ma L."/>
            <person name="Minx P."/>
            <person name="Murphy D."/>
            <person name="O'Quin K.E."/>
            <person name="Retaux S."/>
            <person name="Rohner N."/>
            <person name="Searle S.M."/>
            <person name="Stahl B.A."/>
            <person name="Tabin C."/>
            <person name="Volff J.N."/>
            <person name="Yoshizawa M."/>
            <person name="Warren W.C."/>
        </authorList>
    </citation>
    <scope>NUCLEOTIDE SEQUENCE [LARGE SCALE GENOMIC DNA]</scope>
    <source>
        <strain evidence="17">female</strain>
    </source>
</reference>
<evidence type="ECO:0000313" key="16">
    <source>
        <dbReference type="Ensembl" id="ENSAMXP00000031710.1"/>
    </source>
</evidence>
<dbReference type="InterPro" id="IPR057244">
    <property type="entry name" value="GAIN_B"/>
</dbReference>
<feature type="transmembrane region" description="Helical" evidence="13">
    <location>
        <begin position="323"/>
        <end position="356"/>
    </location>
</feature>
<dbReference type="SUPFAM" id="SSF81321">
    <property type="entry name" value="Family A G protein-coupled receptor-like"/>
    <property type="match status" value="1"/>
</dbReference>
<keyword evidence="17" id="KW-1185">Reference proteome</keyword>
<evidence type="ECO:0000256" key="6">
    <source>
        <dbReference type="ARBA" id="ARBA00022729"/>
    </source>
</evidence>
<dbReference type="GeneTree" id="ENSGT00940000163334"/>
<comment type="similarity">
    <text evidence="2">Belongs to the G-protein coupled receptor 2 family. Adhesion G-protein coupled receptor (ADGR) subfamily.</text>
</comment>
<keyword evidence="8" id="KW-0106">Calcium</keyword>
<keyword evidence="12" id="KW-0325">Glycoprotein</keyword>
<dbReference type="Gene3D" id="2.60.220.50">
    <property type="match status" value="1"/>
</dbReference>
<evidence type="ECO:0000256" key="7">
    <source>
        <dbReference type="ARBA" id="ARBA00022737"/>
    </source>
</evidence>
<dbReference type="AlphaFoldDB" id="A0A3B1IQG4"/>
<dbReference type="PROSITE" id="PS50261">
    <property type="entry name" value="G_PROTEIN_RECEP_F2_4"/>
    <property type="match status" value="1"/>
</dbReference>
<protein>
    <recommendedName>
        <fullName evidence="18">Adhesion G protein-coupled receptor E3-like</fullName>
    </recommendedName>
</protein>
<dbReference type="PRINTS" id="PR00249">
    <property type="entry name" value="GPCRSECRETIN"/>
</dbReference>
<dbReference type="Ensembl" id="ENSAMXT00000035240.1">
    <property type="protein sequence ID" value="ENSAMXP00000031710.1"/>
    <property type="gene ID" value="ENSAMXG00000038680.1"/>
</dbReference>
<evidence type="ECO:0000256" key="12">
    <source>
        <dbReference type="ARBA" id="ARBA00023180"/>
    </source>
</evidence>